<dbReference type="GeneID" id="41963521"/>
<reference evidence="2" key="3">
    <citation type="submission" date="2025-08" db="UniProtKB">
        <authorList>
            <consortium name="RefSeq"/>
        </authorList>
    </citation>
    <scope>IDENTIFICATION</scope>
    <source>
        <strain evidence="2">NI907</strain>
    </source>
</reference>
<protein>
    <submittedName>
        <fullName evidence="2">Uncharacterized protein</fullName>
    </submittedName>
</protein>
<gene>
    <name evidence="2" type="ORF">PgNI_08618</name>
</gene>
<name>A0A6P8AWP1_PYRGI</name>
<reference evidence="1 2" key="1">
    <citation type="journal article" date="2019" name="Mol. Biol. Evol.">
        <title>Blast fungal genomes show frequent chromosomal changes, gene gains and losses, and effector gene turnover.</title>
        <authorList>
            <person name="Gomez Luciano L.B."/>
            <person name="Jason Tsai I."/>
            <person name="Chuma I."/>
            <person name="Tosa Y."/>
            <person name="Chen Y.H."/>
            <person name="Li J.Y."/>
            <person name="Li M.Y."/>
            <person name="Jade Lu M.Y."/>
            <person name="Nakayashiki H."/>
            <person name="Li W.H."/>
        </authorList>
    </citation>
    <scope>NUCLEOTIDE SEQUENCE [LARGE SCALE GENOMIC DNA]</scope>
    <source>
        <strain evidence="1 2">NI907</strain>
    </source>
</reference>
<proteinExistence type="predicted"/>
<accession>A0A6P8AWP1</accession>
<dbReference type="RefSeq" id="XP_030979315.1">
    <property type="nucleotide sequence ID" value="XM_031128613.1"/>
</dbReference>
<dbReference type="KEGG" id="pgri:PgNI_08618"/>
<reference evidence="2" key="2">
    <citation type="submission" date="2019-10" db="EMBL/GenBank/DDBJ databases">
        <authorList>
            <consortium name="NCBI Genome Project"/>
        </authorList>
    </citation>
    <scope>NUCLEOTIDE SEQUENCE</scope>
    <source>
        <strain evidence="2">NI907</strain>
    </source>
</reference>
<organism evidence="1 2">
    <name type="scientific">Pyricularia grisea</name>
    <name type="common">Crabgrass-specific blast fungus</name>
    <name type="synonym">Magnaporthe grisea</name>
    <dbReference type="NCBI Taxonomy" id="148305"/>
    <lineage>
        <taxon>Eukaryota</taxon>
        <taxon>Fungi</taxon>
        <taxon>Dikarya</taxon>
        <taxon>Ascomycota</taxon>
        <taxon>Pezizomycotina</taxon>
        <taxon>Sordariomycetes</taxon>
        <taxon>Sordariomycetidae</taxon>
        <taxon>Magnaporthales</taxon>
        <taxon>Pyriculariaceae</taxon>
        <taxon>Pyricularia</taxon>
    </lineage>
</organism>
<keyword evidence="1" id="KW-1185">Reference proteome</keyword>
<dbReference type="Proteomes" id="UP000515153">
    <property type="component" value="Chromosome V"/>
</dbReference>
<evidence type="ECO:0000313" key="1">
    <source>
        <dbReference type="Proteomes" id="UP000515153"/>
    </source>
</evidence>
<evidence type="ECO:0000313" key="2">
    <source>
        <dbReference type="RefSeq" id="XP_030979315.1"/>
    </source>
</evidence>
<dbReference type="AlphaFoldDB" id="A0A6P8AWP1"/>
<sequence length="90" mass="10217">MRIRKERHMELVLLPNVLSELDTTCSWSVHHRRHQQFNRIAGGQFAERPRLQAVAGPSKRKRVPDHGVQFRAPGQVRGLDDRAEGVTGLG</sequence>